<reference evidence="2" key="1">
    <citation type="submission" date="2019-12" db="UniProtKB">
        <authorList>
            <consortium name="WormBaseParasite"/>
        </authorList>
    </citation>
    <scope>IDENTIFICATION</scope>
</reference>
<evidence type="ECO:0000313" key="2">
    <source>
        <dbReference type="WBParaSite" id="TMUE_3000013852.1"/>
    </source>
</evidence>
<organism evidence="1 2">
    <name type="scientific">Trichuris muris</name>
    <name type="common">Mouse whipworm</name>
    <dbReference type="NCBI Taxonomy" id="70415"/>
    <lineage>
        <taxon>Eukaryota</taxon>
        <taxon>Metazoa</taxon>
        <taxon>Ecdysozoa</taxon>
        <taxon>Nematoda</taxon>
        <taxon>Enoplea</taxon>
        <taxon>Dorylaimia</taxon>
        <taxon>Trichinellida</taxon>
        <taxon>Trichuridae</taxon>
        <taxon>Trichuris</taxon>
    </lineage>
</organism>
<dbReference type="Proteomes" id="UP000046395">
    <property type="component" value="Unassembled WGS sequence"/>
</dbReference>
<keyword evidence="1" id="KW-1185">Reference proteome</keyword>
<dbReference type="WBParaSite" id="TMUE_3000013852.1">
    <property type="protein sequence ID" value="TMUE_3000013852.1"/>
    <property type="gene ID" value="WBGene00288968"/>
</dbReference>
<name>A0A5S6R3T9_TRIMR</name>
<evidence type="ECO:0000313" key="1">
    <source>
        <dbReference type="Proteomes" id="UP000046395"/>
    </source>
</evidence>
<dbReference type="AlphaFoldDB" id="A0A5S6R3T9"/>
<protein>
    <submittedName>
        <fullName evidence="2">Uncharacterized protein</fullName>
    </submittedName>
</protein>
<proteinExistence type="predicted"/>
<sequence length="137" mass="15478">MDEAIKASAVVEHGSTCSLDLQPRILCREERFHLRRIKEAFYIRHNSCINRDKGVQFGQLIPKVKVAVSLNRSRLGEMWKLQLWCARVSYDELLLNSGGSDLRINELKNSTNLFANGTALLPSQALLTDVPVTECVH</sequence>
<accession>A0A5S6R3T9</accession>